<dbReference type="Proteomes" id="UP000007435">
    <property type="component" value="Chromosome"/>
</dbReference>
<dbReference type="HOGENOM" id="CLU_810709_0_0_10"/>
<dbReference type="EMBL" id="CP002305">
    <property type="protein sequence ID" value="ADQ17554.1"/>
    <property type="molecule type" value="Genomic_DNA"/>
</dbReference>
<reference key="1">
    <citation type="submission" date="2010-11" db="EMBL/GenBank/DDBJ databases">
        <title>The complete genome of Leadbetterella byssophila DSM 17132.</title>
        <authorList>
            <consortium name="US DOE Joint Genome Institute (JGI-PGF)"/>
            <person name="Lucas S."/>
            <person name="Copeland A."/>
            <person name="Lapidus A."/>
            <person name="Glavina del Rio T."/>
            <person name="Dalin E."/>
            <person name="Tice H."/>
            <person name="Bruce D."/>
            <person name="Goodwin L."/>
            <person name="Pitluck S."/>
            <person name="Kyrpides N."/>
            <person name="Mavromatis K."/>
            <person name="Ivanova N."/>
            <person name="Teshima H."/>
            <person name="Brettin T."/>
            <person name="Detter J.C."/>
            <person name="Han C."/>
            <person name="Tapia R."/>
            <person name="Land M."/>
            <person name="Hauser L."/>
            <person name="Markowitz V."/>
            <person name="Cheng J.-F."/>
            <person name="Hugenholtz P."/>
            <person name="Woyke T."/>
            <person name="Wu D."/>
            <person name="Tindall B."/>
            <person name="Pomrenke H.G."/>
            <person name="Brambilla E."/>
            <person name="Klenk H.-P."/>
            <person name="Eisen J.A."/>
        </authorList>
    </citation>
    <scope>NUCLEOTIDE SEQUENCE [LARGE SCALE GENOMIC DNA]</scope>
    <source>
        <strain>DSM 17132</strain>
    </source>
</reference>
<gene>
    <name evidence="1" type="ordered locus">Lbys_1848</name>
</gene>
<organism evidence="1 2">
    <name type="scientific">Leadbetterella byssophila (strain DSM 17132 / JCM 16389 / KACC 11308 / NBRC 106382 / 4M15)</name>
    <dbReference type="NCBI Taxonomy" id="649349"/>
    <lineage>
        <taxon>Bacteria</taxon>
        <taxon>Pseudomonadati</taxon>
        <taxon>Bacteroidota</taxon>
        <taxon>Cytophagia</taxon>
        <taxon>Cytophagales</taxon>
        <taxon>Leadbetterellaceae</taxon>
        <taxon>Leadbetterella</taxon>
    </lineage>
</organism>
<dbReference type="AlphaFoldDB" id="E4RR68"/>
<dbReference type="STRING" id="649349.Lbys_1848"/>
<proteinExistence type="predicted"/>
<evidence type="ECO:0000313" key="1">
    <source>
        <dbReference type="EMBL" id="ADQ17554.1"/>
    </source>
</evidence>
<sequence length="330" mass="38298">MGKVLKYTVLVLASFLWFLGCSRATVVYLVDNDYIEDDFRYGDLYRLSNLGEYREEVKKCGQVYEGQKVPLSLYLAGDSFTELGRIGGEAYAASHFERSAVNTPAHNLVLKEGKKILVIESVERHFRERFATQPWNEWSLPPTTVPKVQSQHWYDWLVELQVPYREEMHESVLFSSDFILKIKEWKAGFNKQFFGKVDPKVGVLDEHLVYELDLAEGVSSVFDPVSEEELDRIVLHINQTRENYKKLGFDEVYLSIIPNKSSLLLTNDSRYNRLVERIEAHPDLETPIISVWREFQQGEYYLKGDSHWTCEGQKIWVDKVNGAILLEAVK</sequence>
<accession>E4RR68</accession>
<dbReference type="RefSeq" id="WP_013408603.1">
    <property type="nucleotide sequence ID" value="NC_014655.1"/>
</dbReference>
<reference evidence="1 2" key="2">
    <citation type="journal article" date="2011" name="Stand. Genomic Sci.">
        <title>Complete genome sequence of Leadbetterella byssophila type strain (4M15).</title>
        <authorList>
            <person name="Abt B."/>
            <person name="Teshima H."/>
            <person name="Lucas S."/>
            <person name="Lapidus A."/>
            <person name="Del Rio T.G."/>
            <person name="Nolan M."/>
            <person name="Tice H."/>
            <person name="Cheng J.F."/>
            <person name="Pitluck S."/>
            <person name="Liolios K."/>
            <person name="Pagani I."/>
            <person name="Ivanova N."/>
            <person name="Mavromatis K."/>
            <person name="Pati A."/>
            <person name="Tapia R."/>
            <person name="Han C."/>
            <person name="Goodwin L."/>
            <person name="Chen A."/>
            <person name="Palaniappan K."/>
            <person name="Land M."/>
            <person name="Hauser L."/>
            <person name="Chang Y.J."/>
            <person name="Jeffries C.D."/>
            <person name="Rohde M."/>
            <person name="Goker M."/>
            <person name="Tindall B.J."/>
            <person name="Detter J.C."/>
            <person name="Woyke T."/>
            <person name="Bristow J."/>
            <person name="Eisen J.A."/>
            <person name="Markowitz V."/>
            <person name="Hugenholtz P."/>
            <person name="Klenk H.P."/>
            <person name="Kyrpides N.C."/>
        </authorList>
    </citation>
    <scope>NUCLEOTIDE SEQUENCE [LARGE SCALE GENOMIC DNA]</scope>
    <source>
        <strain evidence="2">DSM 17132 / JCM 16389 / KACC 11308 / NBRC 106382 / 4M15</strain>
    </source>
</reference>
<dbReference type="KEGG" id="lby:Lbys_1848"/>
<keyword evidence="2" id="KW-1185">Reference proteome</keyword>
<dbReference type="PROSITE" id="PS51257">
    <property type="entry name" value="PROKAR_LIPOPROTEIN"/>
    <property type="match status" value="1"/>
</dbReference>
<protein>
    <submittedName>
        <fullName evidence="1">Uncharacterized protein</fullName>
    </submittedName>
</protein>
<dbReference type="OrthoDB" id="961233at2"/>
<evidence type="ECO:0000313" key="2">
    <source>
        <dbReference type="Proteomes" id="UP000007435"/>
    </source>
</evidence>
<dbReference type="eggNOG" id="ENOG502Z9Z6">
    <property type="taxonomic scope" value="Bacteria"/>
</dbReference>
<name>E4RR68_LEAB4</name>